<name>A0A8S1C8I3_9INSE</name>
<feature type="compositionally biased region" description="Acidic residues" evidence="2">
    <location>
        <begin position="261"/>
        <end position="278"/>
    </location>
</feature>
<keyword evidence="5" id="KW-1185">Reference proteome</keyword>
<dbReference type="GO" id="GO:0072546">
    <property type="term" value="C:EMC complex"/>
    <property type="evidence" value="ECO:0007669"/>
    <property type="project" value="InterPro"/>
</dbReference>
<feature type="region of interest" description="Disordered" evidence="2">
    <location>
        <begin position="257"/>
        <end position="278"/>
    </location>
</feature>
<comment type="similarity">
    <text evidence="1">Belongs to the EMC8/EMC9 family.</text>
</comment>
<evidence type="ECO:0000313" key="5">
    <source>
        <dbReference type="Proteomes" id="UP000494165"/>
    </source>
</evidence>
<comment type="caution">
    <text evidence="4">The sequence shown here is derived from an EMBL/GenBank/DDBJ whole genome shotgun (WGS) entry which is preliminary data.</text>
</comment>
<dbReference type="PANTHER" id="PTHR12941">
    <property type="entry name" value="ER MEMBRANE PROTEIN COMPLEX"/>
    <property type="match status" value="1"/>
</dbReference>
<evidence type="ECO:0000256" key="2">
    <source>
        <dbReference type="SAM" id="MobiDB-lite"/>
    </source>
</evidence>
<feature type="domain" description="MPN" evidence="3">
    <location>
        <begin position="62"/>
        <end position="198"/>
    </location>
</feature>
<dbReference type="InterPro" id="IPR005366">
    <property type="entry name" value="EMC8/9"/>
</dbReference>
<dbReference type="CDD" id="cd08060">
    <property type="entry name" value="MPN_UPF0172"/>
    <property type="match status" value="1"/>
</dbReference>
<dbReference type="PROSITE" id="PS50249">
    <property type="entry name" value="MPN"/>
    <property type="match status" value="1"/>
</dbReference>
<organism evidence="4 5">
    <name type="scientific">Cloeon dipterum</name>
    <dbReference type="NCBI Taxonomy" id="197152"/>
    <lineage>
        <taxon>Eukaryota</taxon>
        <taxon>Metazoa</taxon>
        <taxon>Ecdysozoa</taxon>
        <taxon>Arthropoda</taxon>
        <taxon>Hexapoda</taxon>
        <taxon>Insecta</taxon>
        <taxon>Pterygota</taxon>
        <taxon>Palaeoptera</taxon>
        <taxon>Ephemeroptera</taxon>
        <taxon>Pisciforma</taxon>
        <taxon>Baetidae</taxon>
        <taxon>Cloeon</taxon>
    </lineage>
</organism>
<evidence type="ECO:0000259" key="3">
    <source>
        <dbReference type="PROSITE" id="PS50249"/>
    </source>
</evidence>
<dbReference type="InterPro" id="IPR037518">
    <property type="entry name" value="MPN"/>
</dbReference>
<sequence>MAKLDPSSSAATRAPCYPFHPFGGVIGTRCGCPDVNKFPSASIKPISIASCVLSHIPKMTEVKFSPLAYCKVILHAVKYPHASVNGVLLAPENAKRDGTLIIEDAVPLFHMALTLAPMAEVALQQIDSYASKNKLIIAGYYEASEFFDESDVRKANRMSYKIHENFPGSCYVTLRNELLSLEQRQVPLYASTKLDDSGCWSLPGKKVKLEKESVTLHAASILINLQTYDELVDFDNHLDCPSKDWTNSDLELTIQEALNNPDDEDEEDSDEGVELANN</sequence>
<dbReference type="OrthoDB" id="194468at2759"/>
<dbReference type="AlphaFoldDB" id="A0A8S1C8I3"/>
<protein>
    <recommendedName>
        <fullName evidence="3">MPN domain-containing protein</fullName>
    </recommendedName>
</protein>
<dbReference type="Proteomes" id="UP000494165">
    <property type="component" value="Unassembled WGS sequence"/>
</dbReference>
<dbReference type="EMBL" id="CADEPI010000007">
    <property type="protein sequence ID" value="CAB3361949.1"/>
    <property type="molecule type" value="Genomic_DNA"/>
</dbReference>
<evidence type="ECO:0000256" key="1">
    <source>
        <dbReference type="ARBA" id="ARBA00007461"/>
    </source>
</evidence>
<proteinExistence type="inferred from homology"/>
<dbReference type="Pfam" id="PF03665">
    <property type="entry name" value="UPF0172"/>
    <property type="match status" value="1"/>
</dbReference>
<dbReference type="PANTHER" id="PTHR12941:SF10">
    <property type="entry name" value="ER MEMBRANE PROTEIN COMPLEX SUBUNIT 8_9 HOMOLOG"/>
    <property type="match status" value="1"/>
</dbReference>
<reference evidence="4 5" key="1">
    <citation type="submission" date="2020-04" db="EMBL/GenBank/DDBJ databases">
        <authorList>
            <person name="Alioto T."/>
            <person name="Alioto T."/>
            <person name="Gomez Garrido J."/>
        </authorList>
    </citation>
    <scope>NUCLEOTIDE SEQUENCE [LARGE SCALE GENOMIC DNA]</scope>
</reference>
<evidence type="ECO:0000313" key="4">
    <source>
        <dbReference type="EMBL" id="CAB3361949.1"/>
    </source>
</evidence>
<gene>
    <name evidence="4" type="ORF">CLODIP_2_CD01681</name>
</gene>
<accession>A0A8S1C8I3</accession>